<name>A0A314YVV6_PRUYE</name>
<dbReference type="Proteomes" id="UP000250321">
    <property type="component" value="Unassembled WGS sequence"/>
</dbReference>
<organism evidence="2 3">
    <name type="scientific">Prunus yedoensis var. nudiflora</name>
    <dbReference type="NCBI Taxonomy" id="2094558"/>
    <lineage>
        <taxon>Eukaryota</taxon>
        <taxon>Viridiplantae</taxon>
        <taxon>Streptophyta</taxon>
        <taxon>Embryophyta</taxon>
        <taxon>Tracheophyta</taxon>
        <taxon>Spermatophyta</taxon>
        <taxon>Magnoliopsida</taxon>
        <taxon>eudicotyledons</taxon>
        <taxon>Gunneridae</taxon>
        <taxon>Pentapetalae</taxon>
        <taxon>rosids</taxon>
        <taxon>fabids</taxon>
        <taxon>Rosales</taxon>
        <taxon>Rosaceae</taxon>
        <taxon>Amygdaloideae</taxon>
        <taxon>Amygdaleae</taxon>
        <taxon>Prunus</taxon>
    </lineage>
</organism>
<evidence type="ECO:0000256" key="1">
    <source>
        <dbReference type="SAM" id="MobiDB-lite"/>
    </source>
</evidence>
<reference evidence="2 3" key="1">
    <citation type="submission" date="2018-02" db="EMBL/GenBank/DDBJ databases">
        <title>Draft genome of wild Prunus yedoensis var. nudiflora.</title>
        <authorList>
            <person name="Baek S."/>
            <person name="Kim J.-H."/>
            <person name="Choi K."/>
            <person name="Kim G.-B."/>
            <person name="Cho A."/>
            <person name="Jang H."/>
            <person name="Shin C.-H."/>
            <person name="Yu H.-J."/>
            <person name="Mun J.-H."/>
        </authorList>
    </citation>
    <scope>NUCLEOTIDE SEQUENCE [LARGE SCALE GENOMIC DNA]</scope>
    <source>
        <strain evidence="3">cv. Jeju island</strain>
        <tissue evidence="2">Leaf</tissue>
    </source>
</reference>
<sequence>MGKWGEKGRGFCVCRAGFLVRGMGCDGEREREGARVGEEGMGMGVGKKEREGGDGSGCGKWERDKKSGKREGFVDVGNGGRGEKKIGLGDERNGYEGWEKYQKEGWRWGGFRFVWGLELARGGVCYPKFQGFMLY</sequence>
<protein>
    <submittedName>
        <fullName evidence="2">Uncharacterized protein</fullName>
    </submittedName>
</protein>
<accession>A0A314YVV6</accession>
<feature type="region of interest" description="Disordered" evidence="1">
    <location>
        <begin position="31"/>
        <end position="78"/>
    </location>
</feature>
<evidence type="ECO:0000313" key="3">
    <source>
        <dbReference type="Proteomes" id="UP000250321"/>
    </source>
</evidence>
<keyword evidence="3" id="KW-1185">Reference proteome</keyword>
<comment type="caution">
    <text evidence="2">The sequence shown here is derived from an EMBL/GenBank/DDBJ whole genome shotgun (WGS) entry which is preliminary data.</text>
</comment>
<dbReference type="EMBL" id="PJQY01000659">
    <property type="protein sequence ID" value="PQQ08938.1"/>
    <property type="molecule type" value="Genomic_DNA"/>
</dbReference>
<proteinExistence type="predicted"/>
<gene>
    <name evidence="2" type="ORF">Pyn_08944</name>
</gene>
<feature type="compositionally biased region" description="Basic and acidic residues" evidence="1">
    <location>
        <begin position="60"/>
        <end position="73"/>
    </location>
</feature>
<evidence type="ECO:0000313" key="2">
    <source>
        <dbReference type="EMBL" id="PQQ08938.1"/>
    </source>
</evidence>
<dbReference type="AlphaFoldDB" id="A0A314YVV6"/>